<name>A0ABQ8KWQ8_9APHY</name>
<keyword evidence="3" id="KW-1185">Reference proteome</keyword>
<protein>
    <recommendedName>
        <fullName evidence="4">Cyclin N-terminal domain-containing protein</fullName>
    </recommendedName>
</protein>
<feature type="region of interest" description="Disordered" evidence="1">
    <location>
        <begin position="245"/>
        <end position="274"/>
    </location>
</feature>
<accession>A0ABQ8KWQ8</accession>
<proteinExistence type="predicted"/>
<evidence type="ECO:0000313" key="2">
    <source>
        <dbReference type="EMBL" id="KAH9843646.1"/>
    </source>
</evidence>
<dbReference type="RefSeq" id="XP_047784456.1">
    <property type="nucleotide sequence ID" value="XM_047926806.1"/>
</dbReference>
<dbReference type="Gene3D" id="1.10.472.10">
    <property type="entry name" value="Cyclin-like"/>
    <property type="match status" value="1"/>
</dbReference>
<dbReference type="EMBL" id="JADCUA010000001">
    <property type="protein sequence ID" value="KAH9843646.1"/>
    <property type="molecule type" value="Genomic_DNA"/>
</dbReference>
<reference evidence="2 3" key="1">
    <citation type="journal article" date="2021" name="Environ. Microbiol.">
        <title>Gene family expansions and transcriptome signatures uncover fungal adaptations to wood decay.</title>
        <authorList>
            <person name="Hage H."/>
            <person name="Miyauchi S."/>
            <person name="Viragh M."/>
            <person name="Drula E."/>
            <person name="Min B."/>
            <person name="Chaduli D."/>
            <person name="Navarro D."/>
            <person name="Favel A."/>
            <person name="Norest M."/>
            <person name="Lesage-Meessen L."/>
            <person name="Balint B."/>
            <person name="Merenyi Z."/>
            <person name="de Eugenio L."/>
            <person name="Morin E."/>
            <person name="Martinez A.T."/>
            <person name="Baldrian P."/>
            <person name="Stursova M."/>
            <person name="Martinez M.J."/>
            <person name="Novotny C."/>
            <person name="Magnuson J.K."/>
            <person name="Spatafora J.W."/>
            <person name="Maurice S."/>
            <person name="Pangilinan J."/>
            <person name="Andreopoulos W."/>
            <person name="LaButti K."/>
            <person name="Hundley H."/>
            <person name="Na H."/>
            <person name="Kuo A."/>
            <person name="Barry K."/>
            <person name="Lipzen A."/>
            <person name="Henrissat B."/>
            <person name="Riley R."/>
            <person name="Ahrendt S."/>
            <person name="Nagy L.G."/>
            <person name="Grigoriev I.V."/>
            <person name="Martin F."/>
            <person name="Rosso M.N."/>
        </authorList>
    </citation>
    <scope>NUCLEOTIDE SEQUENCE [LARGE SCALE GENOMIC DNA]</scope>
    <source>
        <strain evidence="2 3">CIRM-BRFM 1785</strain>
    </source>
</reference>
<dbReference type="GeneID" id="72007538"/>
<dbReference type="CDD" id="cd20557">
    <property type="entry name" value="CYCLIN_ScPCL1-like"/>
    <property type="match status" value="1"/>
</dbReference>
<comment type="caution">
    <text evidence="2">The sequence shown here is derived from an EMBL/GenBank/DDBJ whole genome shotgun (WGS) entry which is preliminary data.</text>
</comment>
<organism evidence="2 3">
    <name type="scientific">Rhodofomes roseus</name>
    <dbReference type="NCBI Taxonomy" id="34475"/>
    <lineage>
        <taxon>Eukaryota</taxon>
        <taxon>Fungi</taxon>
        <taxon>Dikarya</taxon>
        <taxon>Basidiomycota</taxon>
        <taxon>Agaricomycotina</taxon>
        <taxon>Agaricomycetes</taxon>
        <taxon>Polyporales</taxon>
        <taxon>Rhodofomes</taxon>
    </lineage>
</organism>
<evidence type="ECO:0000256" key="1">
    <source>
        <dbReference type="SAM" id="MobiDB-lite"/>
    </source>
</evidence>
<gene>
    <name evidence="2" type="ORF">C8Q71DRAFT_852170</name>
</gene>
<dbReference type="Proteomes" id="UP000814176">
    <property type="component" value="Unassembled WGS sequence"/>
</dbReference>
<evidence type="ECO:0008006" key="4">
    <source>
        <dbReference type="Google" id="ProtNLM"/>
    </source>
</evidence>
<evidence type="ECO:0000313" key="3">
    <source>
        <dbReference type="Proteomes" id="UP000814176"/>
    </source>
</evidence>
<sequence>MPLPTDVSAQYPRRSRWTHELPATSEHANLSGRGQATNDYPVTHVSDPLEAWRPLATICVRFMHANLRCVDPALEHRCTLPPLPDFIAFALYRSHSLECVVFATLMLMHRIEVRNAGRPHTQLFVPQHLFLAVFMVAWQVINDNSYKAKDWTVVGRNIPLKDLTKAVRDVCVDLLDWNLQVNPDLLASFTTHVKGDYSQDGPYQQYGPEFADGLIHSEPDDEDTAGESSAPAARAAVVCRYREAQQSPQVQGASAPLTTRPPDRARHASVTQNQRRNCSGQSTYCVATPCAW</sequence>